<organism evidence="1 2">
    <name type="scientific">Kwoniella mangroviensis CBS 10435</name>
    <dbReference type="NCBI Taxonomy" id="1331196"/>
    <lineage>
        <taxon>Eukaryota</taxon>
        <taxon>Fungi</taxon>
        <taxon>Dikarya</taxon>
        <taxon>Basidiomycota</taxon>
        <taxon>Agaricomycotina</taxon>
        <taxon>Tremellomycetes</taxon>
        <taxon>Tremellales</taxon>
        <taxon>Cryptococcaceae</taxon>
        <taxon>Kwoniella</taxon>
    </lineage>
</organism>
<reference evidence="1 2" key="1">
    <citation type="submission" date="2013-07" db="EMBL/GenBank/DDBJ databases">
        <title>The Genome Sequence of Kwoniella mangroviensis CBS10435.</title>
        <authorList>
            <consortium name="The Broad Institute Genome Sequencing Platform"/>
            <person name="Cuomo C."/>
            <person name="Litvintseva A."/>
            <person name="Chen Y."/>
            <person name="Heitman J."/>
            <person name="Sun S."/>
            <person name="Springer D."/>
            <person name="Dromer F."/>
            <person name="Young S.K."/>
            <person name="Zeng Q."/>
            <person name="Gargeya S."/>
            <person name="Fitzgerald M."/>
            <person name="Abouelleil A."/>
            <person name="Alvarado L."/>
            <person name="Berlin A.M."/>
            <person name="Chapman S.B."/>
            <person name="Dewar J."/>
            <person name="Goldberg J."/>
            <person name="Griggs A."/>
            <person name="Gujja S."/>
            <person name="Hansen M."/>
            <person name="Howarth C."/>
            <person name="Imamovic A."/>
            <person name="Larimer J."/>
            <person name="McCowan C."/>
            <person name="Murphy C."/>
            <person name="Pearson M."/>
            <person name="Priest M."/>
            <person name="Roberts A."/>
            <person name="Saif S."/>
            <person name="Shea T."/>
            <person name="Sykes S."/>
            <person name="Wortman J."/>
            <person name="Nusbaum C."/>
            <person name="Birren B."/>
        </authorList>
    </citation>
    <scope>NUCLEOTIDE SEQUENCE [LARGE SCALE GENOMIC DNA]</scope>
    <source>
        <strain evidence="1 2">CBS 10435</strain>
    </source>
</reference>
<dbReference type="Proteomes" id="UP000092583">
    <property type="component" value="Unassembled WGS sequence"/>
</dbReference>
<proteinExistence type="predicted"/>
<dbReference type="AlphaFoldDB" id="A0A1B9IUI7"/>
<evidence type="ECO:0000313" key="1">
    <source>
        <dbReference type="EMBL" id="OCF59177.1"/>
    </source>
</evidence>
<evidence type="ECO:0000313" key="2">
    <source>
        <dbReference type="Proteomes" id="UP000092583"/>
    </source>
</evidence>
<dbReference type="EMBL" id="KI669461">
    <property type="protein sequence ID" value="OCF59177.1"/>
    <property type="molecule type" value="Genomic_DNA"/>
</dbReference>
<sequence length="177" mass="20092">MPTKGTIKERSALRQIAAMGSEGHGRPGVGGSNGEDKINLSGKLFLRSIRDQEDKLARYANNPRLAGWRSKEEKARDKKKQTKLPSTAADLILDIARGDPGLPPRDKVSQVYRILAQIRGRMDVRYRKLKVLEDQAFSIRRRLMYMEKSLQDRIDQLYLYLIVAIVKSTKRGIDKVG</sequence>
<accession>A0A1B9IUI7</accession>
<keyword evidence="2" id="KW-1185">Reference proteome</keyword>
<gene>
    <name evidence="1" type="ORF">L486_03678</name>
</gene>
<protein>
    <submittedName>
        <fullName evidence="1">Uncharacterized protein</fullName>
    </submittedName>
</protein>
<name>A0A1B9IUI7_9TREE</name>
<reference evidence="2" key="2">
    <citation type="submission" date="2013-12" db="EMBL/GenBank/DDBJ databases">
        <title>Evolution of pathogenesis and genome organization in the Tremellales.</title>
        <authorList>
            <person name="Cuomo C."/>
            <person name="Litvintseva A."/>
            <person name="Heitman J."/>
            <person name="Chen Y."/>
            <person name="Sun S."/>
            <person name="Springer D."/>
            <person name="Dromer F."/>
            <person name="Young S."/>
            <person name="Zeng Q."/>
            <person name="Chapman S."/>
            <person name="Gujja S."/>
            <person name="Saif S."/>
            <person name="Birren B."/>
        </authorList>
    </citation>
    <scope>NUCLEOTIDE SEQUENCE [LARGE SCALE GENOMIC DNA]</scope>
    <source>
        <strain evidence="2">CBS 10435</strain>
    </source>
</reference>